<sequence length="80" mass="9188">RYTKSGITTLFRIFTEERKFSTAIIAIKGEINFSELRNVFSHLIGPDSFSCKSTFTHLKLEPNTPNKYGKKNNFLNENDA</sequence>
<accession>A0A6G0ZDJ3</accession>
<organism evidence="1 2">
    <name type="scientific">Aphis craccivora</name>
    <name type="common">Cowpea aphid</name>
    <dbReference type="NCBI Taxonomy" id="307492"/>
    <lineage>
        <taxon>Eukaryota</taxon>
        <taxon>Metazoa</taxon>
        <taxon>Ecdysozoa</taxon>
        <taxon>Arthropoda</taxon>
        <taxon>Hexapoda</taxon>
        <taxon>Insecta</taxon>
        <taxon>Pterygota</taxon>
        <taxon>Neoptera</taxon>
        <taxon>Paraneoptera</taxon>
        <taxon>Hemiptera</taxon>
        <taxon>Sternorrhyncha</taxon>
        <taxon>Aphidomorpha</taxon>
        <taxon>Aphidoidea</taxon>
        <taxon>Aphididae</taxon>
        <taxon>Aphidini</taxon>
        <taxon>Aphis</taxon>
        <taxon>Aphis</taxon>
    </lineage>
</organism>
<name>A0A6G0ZDJ3_APHCR</name>
<comment type="caution">
    <text evidence="1">The sequence shown here is derived from an EMBL/GenBank/DDBJ whole genome shotgun (WGS) entry which is preliminary data.</text>
</comment>
<evidence type="ECO:0000313" key="2">
    <source>
        <dbReference type="Proteomes" id="UP000478052"/>
    </source>
</evidence>
<dbReference type="Proteomes" id="UP000478052">
    <property type="component" value="Unassembled WGS sequence"/>
</dbReference>
<dbReference type="OrthoDB" id="7615205at2759"/>
<protein>
    <submittedName>
        <fullName evidence="1">Nucleic-acid-binding protein</fullName>
    </submittedName>
</protein>
<dbReference type="EMBL" id="VUJU01000704">
    <property type="protein sequence ID" value="KAF0768785.1"/>
    <property type="molecule type" value="Genomic_DNA"/>
</dbReference>
<gene>
    <name evidence="1" type="ORF">FWK35_00008590</name>
</gene>
<proteinExistence type="predicted"/>
<feature type="non-terminal residue" evidence="1">
    <location>
        <position position="1"/>
    </location>
</feature>
<dbReference type="AlphaFoldDB" id="A0A6G0ZDJ3"/>
<reference evidence="1 2" key="1">
    <citation type="submission" date="2019-08" db="EMBL/GenBank/DDBJ databases">
        <title>Whole genome of Aphis craccivora.</title>
        <authorList>
            <person name="Voronova N.V."/>
            <person name="Shulinski R.S."/>
            <person name="Bandarenka Y.V."/>
            <person name="Zhorov D.G."/>
            <person name="Warner D."/>
        </authorList>
    </citation>
    <scope>NUCLEOTIDE SEQUENCE [LARGE SCALE GENOMIC DNA]</scope>
    <source>
        <strain evidence="1">180601</strain>
        <tissue evidence="1">Whole Body</tissue>
    </source>
</reference>
<keyword evidence="2" id="KW-1185">Reference proteome</keyword>
<evidence type="ECO:0000313" key="1">
    <source>
        <dbReference type="EMBL" id="KAF0768785.1"/>
    </source>
</evidence>